<gene>
    <name evidence="1" type="ORF">GCM10020221_04760</name>
</gene>
<name>A0ABN3WGD1_STRTU</name>
<protein>
    <recommendedName>
        <fullName evidence="3">Lipoprotein</fullName>
    </recommendedName>
</protein>
<evidence type="ECO:0000313" key="2">
    <source>
        <dbReference type="Proteomes" id="UP001501102"/>
    </source>
</evidence>
<organism evidence="1 2">
    <name type="scientific">Streptomyces thioluteus</name>
    <dbReference type="NCBI Taxonomy" id="66431"/>
    <lineage>
        <taxon>Bacteria</taxon>
        <taxon>Bacillati</taxon>
        <taxon>Actinomycetota</taxon>
        <taxon>Actinomycetes</taxon>
        <taxon>Kitasatosporales</taxon>
        <taxon>Streptomycetaceae</taxon>
        <taxon>Streptomyces</taxon>
    </lineage>
</organism>
<keyword evidence="2" id="KW-1185">Reference proteome</keyword>
<sequence>MPVTTDTEAAAKQADLFMEGKKKADEAAFALGQVLKSMGIKVGDRDSWPQLTGRASLGGEPFVYLGTVPLRTAQKLTTALGDDGCPGALPPTRKVHHD</sequence>
<accession>A0ABN3WGD1</accession>
<dbReference type="Proteomes" id="UP001501102">
    <property type="component" value="Unassembled WGS sequence"/>
</dbReference>
<proteinExistence type="predicted"/>
<reference evidence="1 2" key="1">
    <citation type="journal article" date="2019" name="Int. J. Syst. Evol. Microbiol.">
        <title>The Global Catalogue of Microorganisms (GCM) 10K type strain sequencing project: providing services to taxonomists for standard genome sequencing and annotation.</title>
        <authorList>
            <consortium name="The Broad Institute Genomics Platform"/>
            <consortium name="The Broad Institute Genome Sequencing Center for Infectious Disease"/>
            <person name="Wu L."/>
            <person name="Ma J."/>
        </authorList>
    </citation>
    <scope>NUCLEOTIDE SEQUENCE [LARGE SCALE GENOMIC DNA]</scope>
    <source>
        <strain evidence="1 2">JCM 4087</strain>
    </source>
</reference>
<comment type="caution">
    <text evidence="1">The sequence shown here is derived from an EMBL/GenBank/DDBJ whole genome shotgun (WGS) entry which is preliminary data.</text>
</comment>
<evidence type="ECO:0008006" key="3">
    <source>
        <dbReference type="Google" id="ProtNLM"/>
    </source>
</evidence>
<evidence type="ECO:0000313" key="1">
    <source>
        <dbReference type="EMBL" id="GAA2912132.1"/>
    </source>
</evidence>
<dbReference type="EMBL" id="BAAAXZ010000021">
    <property type="protein sequence ID" value="GAA2912132.1"/>
    <property type="molecule type" value="Genomic_DNA"/>
</dbReference>